<accession>A0A9P5D1N0</accession>
<keyword evidence="2 3" id="KW-0040">ANK repeat</keyword>
<dbReference type="Pfam" id="PF12796">
    <property type="entry name" value="Ank_2"/>
    <property type="match status" value="1"/>
</dbReference>
<dbReference type="AlphaFoldDB" id="A0A9P5D1N0"/>
<dbReference type="Proteomes" id="UP000749293">
    <property type="component" value="Unassembled WGS sequence"/>
</dbReference>
<keyword evidence="1" id="KW-0677">Repeat</keyword>
<evidence type="ECO:0000313" key="4">
    <source>
        <dbReference type="EMBL" id="KAF4122927.1"/>
    </source>
</evidence>
<dbReference type="SMART" id="SM00248">
    <property type="entry name" value="ANK"/>
    <property type="match status" value="13"/>
</dbReference>
<dbReference type="Pfam" id="PF00023">
    <property type="entry name" value="Ank"/>
    <property type="match status" value="1"/>
</dbReference>
<proteinExistence type="predicted"/>
<dbReference type="SUPFAM" id="SSF48403">
    <property type="entry name" value="Ankyrin repeat"/>
    <property type="match status" value="2"/>
</dbReference>
<evidence type="ECO:0000256" key="1">
    <source>
        <dbReference type="ARBA" id="ARBA00022737"/>
    </source>
</evidence>
<dbReference type="PROSITE" id="PS50088">
    <property type="entry name" value="ANK_REPEAT"/>
    <property type="match status" value="2"/>
</dbReference>
<comment type="caution">
    <text evidence="4">The sequence shown here is derived from an EMBL/GenBank/DDBJ whole genome shotgun (WGS) entry which is preliminary data.</text>
</comment>
<name>A0A9P5D1N0_9HYPO</name>
<dbReference type="Gene3D" id="1.25.40.20">
    <property type="entry name" value="Ankyrin repeat-containing domain"/>
    <property type="match status" value="2"/>
</dbReference>
<dbReference type="PROSITE" id="PS50297">
    <property type="entry name" value="ANK_REP_REGION"/>
    <property type="match status" value="2"/>
</dbReference>
<evidence type="ECO:0000256" key="3">
    <source>
        <dbReference type="PROSITE-ProRule" id="PRU00023"/>
    </source>
</evidence>
<protein>
    <submittedName>
        <fullName evidence="4">Ankyrin repeat</fullName>
    </submittedName>
</protein>
<dbReference type="InterPro" id="IPR002110">
    <property type="entry name" value="Ankyrin_rpt"/>
</dbReference>
<organism evidence="4 5">
    <name type="scientific">Geosmithia morbida</name>
    <dbReference type="NCBI Taxonomy" id="1094350"/>
    <lineage>
        <taxon>Eukaryota</taxon>
        <taxon>Fungi</taxon>
        <taxon>Dikarya</taxon>
        <taxon>Ascomycota</taxon>
        <taxon>Pezizomycotina</taxon>
        <taxon>Sordariomycetes</taxon>
        <taxon>Hypocreomycetidae</taxon>
        <taxon>Hypocreales</taxon>
        <taxon>Bionectriaceae</taxon>
        <taxon>Geosmithia</taxon>
    </lineage>
</organism>
<feature type="repeat" description="ANK" evidence="3">
    <location>
        <begin position="412"/>
        <end position="444"/>
    </location>
</feature>
<dbReference type="OrthoDB" id="194358at2759"/>
<keyword evidence="5" id="KW-1185">Reference proteome</keyword>
<dbReference type="GeneID" id="55972700"/>
<dbReference type="RefSeq" id="XP_035321579.1">
    <property type="nucleotide sequence ID" value="XM_035468445.1"/>
</dbReference>
<dbReference type="PANTHER" id="PTHR24198:SF194">
    <property type="entry name" value="INVERSIN-A"/>
    <property type="match status" value="1"/>
</dbReference>
<feature type="repeat" description="ANK" evidence="3">
    <location>
        <begin position="968"/>
        <end position="1000"/>
    </location>
</feature>
<dbReference type="EMBL" id="JAANYQ010000007">
    <property type="protein sequence ID" value="KAF4122927.1"/>
    <property type="molecule type" value="Genomic_DNA"/>
</dbReference>
<sequence>MLEALPWSKLDLLSLDAIIEAKTKILWFQRSISNSASWTSSDEGLLLYLSFIPEKPPRDFQALEISATELRHWRSVSRDEPSSESSSETVSYWMTILNGAFNDREPEEFHLERIFADLRSQAIPDYAEASVKWPQYAGRYWSVLRPQIFSLFNASRSFNFVQWVLEFARKTWPETYGKYAAAEPMMDLTDALCSGTITPLHGPMGTPLLCSLLGHNSFLEALYLTPWLAPTNPITYANQDRVETILLLIDAGADCTCDFKWGDKNGSILPLAFWASLVMNNESILHRVREKGASVDFAMEEVLRYPETEIEGSRNKKTMSKLLTYIFDLFMKQLVDDFNFDEGVNSVIKSLMTRMDIDFASEGGQRKLEGVPDEVIFTLSESAILEGMSVELRRLVLDPRFDPNPESVDEEDCDTLLHTAVSSNSLLIVDILVSAGAKLNAVGQYGRTPIMVVESVQMLEKLVEHGATTTDVDYDGRNIWHYAAANNDMDMLEWLCDNDPWKAENLKAVTDGGCTPLAEAFFSIESLAAQPSSMGPTQNPEAATRLLQEYDGNTFLMSPTPLTHLAAAWGDLGLIEGLAKLGANFRQPDEDGQTALHYLNFSASTQVVKRLQELCYGAPVESDQNFTPAETIFTNFWPFFDESDPANPLPTHAGRAKRLSVLHDSIATALRCIVRAGGLHNYEERKGWSAVMCFRGGELEEVTRVIKFYERRPRKSWNVKYFHRSIIATLENSGPIAAENFYRSAYAVHLLAEAALHRKMALVKHLCARGVRVFECHNGKCGPVELDFLYPLEWIITRSRDTEPLGELLKHVTAKELNDGQDRLVDALCSWKGTGKPAKIEMLLRKGLDLNYLPKGDDADSMLGRVILNGVSDVAVELLKNGANPRLGFGSSNAALCAAYMGDRRVLLEIMRRFGNDFPWKEVGRTHGDLDGNVLHIACFQGHDETLTTLLELEGMTGLVSHVNGLADGKTPAHIAALMGSARCIKVLNKWGAKFDIREETQNGGTPLHVVCSIVPTKGYCDTLLALTEFCPAAVKIKDTKGRTPLTIAIEGGHTAYLETLWRVDASIDELADK</sequence>
<evidence type="ECO:0000256" key="2">
    <source>
        <dbReference type="ARBA" id="ARBA00023043"/>
    </source>
</evidence>
<reference evidence="4" key="1">
    <citation type="submission" date="2020-03" db="EMBL/GenBank/DDBJ databases">
        <title>Site-based positive gene gene selection in Geosmithia morbida across the United States reveals a broad range of putative effectors and factors for local host and environmental adapation.</title>
        <authorList>
            <person name="Onufrak A."/>
            <person name="Murdoch R.W."/>
            <person name="Gazis R."/>
            <person name="Huff M."/>
            <person name="Staton M."/>
            <person name="Klingeman W."/>
            <person name="Hadziabdic D."/>
        </authorList>
    </citation>
    <scope>NUCLEOTIDE SEQUENCE</scope>
    <source>
        <strain evidence="4">1262</strain>
    </source>
</reference>
<dbReference type="InterPro" id="IPR036770">
    <property type="entry name" value="Ankyrin_rpt-contain_sf"/>
</dbReference>
<gene>
    <name evidence="4" type="ORF">GMORB2_6475</name>
</gene>
<evidence type="ECO:0000313" key="5">
    <source>
        <dbReference type="Proteomes" id="UP000749293"/>
    </source>
</evidence>
<dbReference type="PANTHER" id="PTHR24198">
    <property type="entry name" value="ANKYRIN REPEAT AND PROTEIN KINASE DOMAIN-CONTAINING PROTEIN"/>
    <property type="match status" value="1"/>
</dbReference>